<organism evidence="1 2">
    <name type="scientific">Candidatus Gottesmanbacteria bacterium RIFCSPHIGHO2_01_FULL_42_12</name>
    <dbReference type="NCBI Taxonomy" id="1798377"/>
    <lineage>
        <taxon>Bacteria</taxon>
        <taxon>Candidatus Gottesmaniibacteriota</taxon>
    </lineage>
</organism>
<accession>A0A1F5Z3I3</accession>
<dbReference type="EMBL" id="MFJG01000022">
    <property type="protein sequence ID" value="OGG06737.1"/>
    <property type="molecule type" value="Genomic_DNA"/>
</dbReference>
<reference evidence="1 2" key="1">
    <citation type="journal article" date="2016" name="Nat. Commun.">
        <title>Thousands of microbial genomes shed light on interconnected biogeochemical processes in an aquifer system.</title>
        <authorList>
            <person name="Anantharaman K."/>
            <person name="Brown C.T."/>
            <person name="Hug L.A."/>
            <person name="Sharon I."/>
            <person name="Castelle C.J."/>
            <person name="Probst A.J."/>
            <person name="Thomas B.C."/>
            <person name="Singh A."/>
            <person name="Wilkins M.J."/>
            <person name="Karaoz U."/>
            <person name="Brodie E.L."/>
            <person name="Williams K.H."/>
            <person name="Hubbard S.S."/>
            <person name="Banfield J.F."/>
        </authorList>
    </citation>
    <scope>NUCLEOTIDE SEQUENCE [LARGE SCALE GENOMIC DNA]</scope>
</reference>
<evidence type="ECO:0000313" key="2">
    <source>
        <dbReference type="Proteomes" id="UP000178681"/>
    </source>
</evidence>
<protein>
    <submittedName>
        <fullName evidence="1">Uncharacterized protein</fullName>
    </submittedName>
</protein>
<evidence type="ECO:0000313" key="1">
    <source>
        <dbReference type="EMBL" id="OGG06737.1"/>
    </source>
</evidence>
<gene>
    <name evidence="1" type="ORF">A2872_00295</name>
</gene>
<proteinExistence type="predicted"/>
<dbReference type="AlphaFoldDB" id="A0A1F5Z3I3"/>
<comment type="caution">
    <text evidence="1">The sequence shown here is derived from an EMBL/GenBank/DDBJ whole genome shotgun (WGS) entry which is preliminary data.</text>
</comment>
<dbReference type="Proteomes" id="UP000178681">
    <property type="component" value="Unassembled WGS sequence"/>
</dbReference>
<sequence length="390" mass="44775">MEGEVYSERAKRAEESDPFIPIIGTSEREAFLLPYSSEKRSFFMGKEAFTVSYEKVNYHRPVEGDVATVLKAREQETRNNILRYLGEYRLAVKFDEFFYREGKNSNGERFLAAGEEKPISQRFRNAISQKEKEGKNARREIAECLGFQKIEERFLRCEDFMFLWISPPGRKEDGFGDYSFTFLGEVKDKRIRIIPYRNKVSLEKHKEIAGLFSTDASHLKTDVDFLASPIFIQREEGLKTAEDILVKIGEKERIDLAWRQRLEARSGALVDEFVDAVRRNAPDSELERIKRAIENFTIESKHEINSGRFISGNLDVRKVVDSYGSYAPPPAGGSCGSSSSTLSEFHSSLNLENDKFGERTFKCEECGQINVRPKDQLLERCQHCNSNVSC</sequence>
<name>A0A1F5Z3I3_9BACT</name>